<dbReference type="SUPFAM" id="SSF54427">
    <property type="entry name" value="NTF2-like"/>
    <property type="match status" value="1"/>
</dbReference>
<keyword evidence="3" id="KW-1185">Reference proteome</keyword>
<dbReference type="Gene3D" id="3.90.1300.10">
    <property type="entry name" value="Amidase signature (AS) domain"/>
    <property type="match status" value="1"/>
</dbReference>
<dbReference type="AlphaFoldDB" id="A0A1V2I0I0"/>
<dbReference type="InterPro" id="IPR023631">
    <property type="entry name" value="Amidase_dom"/>
</dbReference>
<dbReference type="InterPro" id="IPR032710">
    <property type="entry name" value="NTF2-like_dom_sf"/>
</dbReference>
<sequence length="514" mass="53256">MTGDSQAEQRLLASFWAYERALVANDAAALAGWFADSADAIRADPKSLLAGNGDIAEFRRNRPPVPSRVVERLHLRWISEDTATLIAETRSITGARSTQLQIWRQGADGWRILIAQVSPGLDPSVTTIRARDTSVWRAVGAPLVPGTRDRLLAGLRVAVKDLYAVAGQPVGAGNPTWLSEASPETTHAAAVARLLDAGASVVGITQTDELASGLAGENAHYGTPPNPRVPGRVPGGSTSGSAAAVAACAADIGLGTDTAGSIRAPASYCGLYGLRTTHDLVSREGMIGLAPSFDTVGLLTRDAATLRQAAVALGLTGLAPITRLLVVDELERLADEPVRMSFDAATRALGGRRGLPVESEPTLTGGDLDEWFAAFRTVQGAEAWQLHGDWIEAHPGTLGPAVQARFDAARALTPAARSTASEVIAKARQTVRSAIPPGTALLLPTTSGPAPLVGLDPADMEAVRAATLRLTIISSLAGLPAVSAPLLDRGSHPVGLSLVGAPGTDLDLIDVVSP</sequence>
<name>A0A1V2I0I0_9ACTN</name>
<reference evidence="3" key="1">
    <citation type="submission" date="2016-10" db="EMBL/GenBank/DDBJ databases">
        <title>Frankia sp. NRRL B-16386 Genome sequencing.</title>
        <authorList>
            <person name="Ghodhbane-Gtari F."/>
            <person name="Swanson E."/>
            <person name="Gueddou A."/>
            <person name="Hezbri K."/>
            <person name="Ktari K."/>
            <person name="Nouioui I."/>
            <person name="Morris K."/>
            <person name="Simpson S."/>
            <person name="Abebe-Akele F."/>
            <person name="Thomas K."/>
            <person name="Gtari M."/>
            <person name="Tisa L.S."/>
        </authorList>
    </citation>
    <scope>NUCLEOTIDE SEQUENCE [LARGE SCALE GENOMIC DNA]</scope>
    <source>
        <strain evidence="3">NRRL B-16386</strain>
    </source>
</reference>
<accession>A0A1V2I0I0</accession>
<dbReference type="SUPFAM" id="SSF75304">
    <property type="entry name" value="Amidase signature (AS) enzymes"/>
    <property type="match status" value="1"/>
</dbReference>
<dbReference type="OrthoDB" id="182039at2"/>
<comment type="caution">
    <text evidence="2">The sequence shown here is derived from an EMBL/GenBank/DDBJ whole genome shotgun (WGS) entry which is preliminary data.</text>
</comment>
<dbReference type="RefSeq" id="WP_076822272.1">
    <property type="nucleotide sequence ID" value="NZ_MOMC01000103.1"/>
</dbReference>
<dbReference type="InterPro" id="IPR036928">
    <property type="entry name" value="AS_sf"/>
</dbReference>
<dbReference type="Gene3D" id="3.10.450.50">
    <property type="match status" value="1"/>
</dbReference>
<dbReference type="STRING" id="1834516.BL253_35160"/>
<dbReference type="PANTHER" id="PTHR46310:SF7">
    <property type="entry name" value="AMIDASE 1"/>
    <property type="match status" value="1"/>
</dbReference>
<protein>
    <recommendedName>
        <fullName evidence="1">Amidase domain-containing protein</fullName>
    </recommendedName>
</protein>
<dbReference type="Proteomes" id="UP000188929">
    <property type="component" value="Unassembled WGS sequence"/>
</dbReference>
<dbReference type="Pfam" id="PF01425">
    <property type="entry name" value="Amidase"/>
    <property type="match status" value="1"/>
</dbReference>
<proteinExistence type="predicted"/>
<feature type="domain" description="Amidase" evidence="1">
    <location>
        <begin position="148"/>
        <end position="307"/>
    </location>
</feature>
<gene>
    <name evidence="2" type="ORF">BL253_35160</name>
</gene>
<dbReference type="InterPro" id="IPR024507">
    <property type="entry name" value="AtzH-like"/>
</dbReference>
<dbReference type="EMBL" id="MOMC01000103">
    <property type="protein sequence ID" value="ONH22588.1"/>
    <property type="molecule type" value="Genomic_DNA"/>
</dbReference>
<evidence type="ECO:0000313" key="3">
    <source>
        <dbReference type="Proteomes" id="UP000188929"/>
    </source>
</evidence>
<evidence type="ECO:0000313" key="2">
    <source>
        <dbReference type="EMBL" id="ONH22588.1"/>
    </source>
</evidence>
<evidence type="ECO:0000259" key="1">
    <source>
        <dbReference type="Pfam" id="PF01425"/>
    </source>
</evidence>
<dbReference type="PANTHER" id="PTHR46310">
    <property type="entry name" value="AMIDASE 1"/>
    <property type="match status" value="1"/>
</dbReference>
<dbReference type="Pfam" id="PF11533">
    <property type="entry name" value="AtzH-like"/>
    <property type="match status" value="1"/>
</dbReference>
<organism evidence="2 3">
    <name type="scientific">Pseudofrankia asymbiotica</name>
    <dbReference type="NCBI Taxonomy" id="1834516"/>
    <lineage>
        <taxon>Bacteria</taxon>
        <taxon>Bacillati</taxon>
        <taxon>Actinomycetota</taxon>
        <taxon>Actinomycetes</taxon>
        <taxon>Frankiales</taxon>
        <taxon>Frankiaceae</taxon>
        <taxon>Pseudofrankia</taxon>
    </lineage>
</organism>